<dbReference type="Proteomes" id="UP001241603">
    <property type="component" value="Unassembled WGS sequence"/>
</dbReference>
<sequence length="1124" mass="123152">MTELSRLRGAGAGGRNVTAVLGPTNTGKTHLAIERMLAHSSGVIGLPLRLLAREVYGRVVARVGTEAVALITGEEKIIPANPRYRVCTVEALPSETTASFLAIDEIQLAGDLERGHVFTDRLLNLRGRDETLLLGAATMRGIIEKLLPGVNVVTRPRMSMLTYSGSKKITRLPRRSAVVAFSADEVYAIAELIRRQRGGAAVVLGSLSPRTRNAQVELFQSGDVDFLVATDAIGMGLNLDVDHVAFAQERKYDGYQYRRLTGSEFGQIAGRAGRHLRDGTFGVTGQVDPFEDELIEALEGHHFSPVRTLQWRNRALDFRSIDALRLSLDRPPEVEGLSKAPPSEDVTVLEIVNRDSGIRDLAKGQERVALLWDICQIPDYRRIAPANHAELVGEIFTFVARDGAVPDDWFARQIAFADRTDGDIDTLANRIAHIRTWTFAANRPNWLSDPRHWQERTRAIEDRLSDALHERLTQRFVDRRTSVLMKRLRENAMLEAEITTSGDVLVEGQHVGSLQGFRFTPDPKADGPDAKAIAAVAHKALAGEIERRAEKIGKAPNPEFVLSVDGTLRWLGAPVAKIVSTDEYLKPRLILLADESLTGPSRERVQDRVDLWLKSHVETLLKPLFDLLSGVELTAPARGIAFRIVEGQGVLDRSEVSDELKALDQESRAGLRKLGVRFGAYHVYVPALLKPAPSALNALLWALKNQGLDTPGLAELPQLSASGRTTILVDPTFARQLYRVVGYRIAGNRAVRLDILERLADIIRPLIAWKPTSDNLVPPDGAVDGNGFTVTVSMTSLLGCSGEDFAGVLKSLGYRLDRRPAPPKAAPIAAVPAPAPVTASTTVTETVESAEETALAEETITAEPVIDVLESVPVETPVEDEAVAEAIAETTEAVAFDETEAAEAIADTAASEAIDEAAETVAIDEAVEVTEADETSATAEAGETTTVVEVITETIVTETTAVETPAEPVMIDVWRPGRFDRRPPQRERHDRRGGRQPAAGAAAEAAQPADGEARRNDGEQQRQGRRHGRPPQRDGQDRPHQDRPRQDRPQGGQDRREDRGQRHDRPHGDRPDRRNQDRPGDHRNQQAQPPRREEPRRERPIDPNSPFAALAALKADLEAKKRGG</sequence>
<evidence type="ECO:0000259" key="7">
    <source>
        <dbReference type="PROSITE" id="PS51194"/>
    </source>
</evidence>
<dbReference type="PROSITE" id="PS51194">
    <property type="entry name" value="HELICASE_CTER"/>
    <property type="match status" value="1"/>
</dbReference>
<keyword evidence="1" id="KW-0547">Nucleotide-binding</keyword>
<dbReference type="PANTHER" id="PTHR12131:SF1">
    <property type="entry name" value="ATP-DEPENDENT RNA HELICASE SUPV3L1, MITOCHONDRIAL-RELATED"/>
    <property type="match status" value="1"/>
</dbReference>
<keyword evidence="2 8" id="KW-0378">Hydrolase</keyword>
<dbReference type="InterPro" id="IPR055206">
    <property type="entry name" value="DEXQc_SUV3"/>
</dbReference>
<dbReference type="Pfam" id="PF22527">
    <property type="entry name" value="DEXQc_Suv3"/>
    <property type="match status" value="1"/>
</dbReference>
<dbReference type="Pfam" id="PF00271">
    <property type="entry name" value="Helicase_C"/>
    <property type="match status" value="1"/>
</dbReference>
<dbReference type="EC" id="3.6.4.13" evidence="8"/>
<dbReference type="PROSITE" id="PS51192">
    <property type="entry name" value="HELICASE_ATP_BIND_1"/>
    <property type="match status" value="1"/>
</dbReference>
<evidence type="ECO:0000313" key="8">
    <source>
        <dbReference type="EMBL" id="MDQ0437217.1"/>
    </source>
</evidence>
<dbReference type="SUPFAM" id="SSF52540">
    <property type="entry name" value="P-loop containing nucleoside triphosphate hydrolases"/>
    <property type="match status" value="2"/>
</dbReference>
<keyword evidence="9" id="KW-1185">Reference proteome</keyword>
<evidence type="ECO:0000256" key="4">
    <source>
        <dbReference type="ARBA" id="ARBA00022840"/>
    </source>
</evidence>
<feature type="compositionally biased region" description="Basic and acidic residues" evidence="5">
    <location>
        <begin position="1115"/>
        <end position="1124"/>
    </location>
</feature>
<gene>
    <name evidence="8" type="ORF">QO014_001602</name>
</gene>
<evidence type="ECO:0000256" key="1">
    <source>
        <dbReference type="ARBA" id="ARBA00022741"/>
    </source>
</evidence>
<proteinExistence type="predicted"/>
<protein>
    <submittedName>
        <fullName evidence="8">ATP-dependent RNA helicase SUPV3L1/SUV3</fullName>
        <ecNumber evidence="8">3.6.4.13</ecNumber>
    </submittedName>
</protein>
<keyword evidence="3 8" id="KW-0347">Helicase</keyword>
<dbReference type="GO" id="GO:0016787">
    <property type="term" value="F:hydrolase activity"/>
    <property type="evidence" value="ECO:0007669"/>
    <property type="project" value="UniProtKB-KW"/>
</dbReference>
<dbReference type="GO" id="GO:0003724">
    <property type="term" value="F:RNA helicase activity"/>
    <property type="evidence" value="ECO:0007669"/>
    <property type="project" value="UniProtKB-EC"/>
</dbReference>
<dbReference type="InterPro" id="IPR014001">
    <property type="entry name" value="Helicase_ATP-bd"/>
</dbReference>
<dbReference type="InterPro" id="IPR001650">
    <property type="entry name" value="Helicase_C-like"/>
</dbReference>
<feature type="compositionally biased region" description="Basic and acidic residues" evidence="5">
    <location>
        <begin position="1011"/>
        <end position="1022"/>
    </location>
</feature>
<accession>A0ABU0H5A2</accession>
<dbReference type="Gene3D" id="3.40.50.300">
    <property type="entry name" value="P-loop containing nucleotide triphosphate hydrolases"/>
    <property type="match status" value="2"/>
</dbReference>
<evidence type="ECO:0000256" key="2">
    <source>
        <dbReference type="ARBA" id="ARBA00022801"/>
    </source>
</evidence>
<feature type="domain" description="Helicase C-terminal" evidence="7">
    <location>
        <begin position="164"/>
        <end position="322"/>
    </location>
</feature>
<dbReference type="PANTHER" id="PTHR12131">
    <property type="entry name" value="ATP-DEPENDENT RNA AND DNA HELICASE"/>
    <property type="match status" value="1"/>
</dbReference>
<feature type="compositionally biased region" description="Low complexity" evidence="5">
    <location>
        <begin position="995"/>
        <end position="1010"/>
    </location>
</feature>
<feature type="region of interest" description="Disordered" evidence="5">
    <location>
        <begin position="959"/>
        <end position="1124"/>
    </location>
</feature>
<dbReference type="InterPro" id="IPR050699">
    <property type="entry name" value="RNA-DNA_Helicase"/>
</dbReference>
<dbReference type="SMART" id="SM00490">
    <property type="entry name" value="HELICc"/>
    <property type="match status" value="1"/>
</dbReference>
<reference evidence="8 9" key="1">
    <citation type="submission" date="2023-07" db="EMBL/GenBank/DDBJ databases">
        <title>Genomic Encyclopedia of Type Strains, Phase IV (KMG-IV): sequencing the most valuable type-strain genomes for metagenomic binning, comparative biology and taxonomic classification.</title>
        <authorList>
            <person name="Goeker M."/>
        </authorList>
    </citation>
    <scope>NUCLEOTIDE SEQUENCE [LARGE SCALE GENOMIC DNA]</scope>
    <source>
        <strain evidence="8 9">B6-8</strain>
    </source>
</reference>
<feature type="domain" description="Helicase ATP-binding" evidence="6">
    <location>
        <begin position="9"/>
        <end position="157"/>
    </location>
</feature>
<evidence type="ECO:0000313" key="9">
    <source>
        <dbReference type="Proteomes" id="UP001241603"/>
    </source>
</evidence>
<dbReference type="RefSeq" id="WP_266348148.1">
    <property type="nucleotide sequence ID" value="NZ_JAPKNG010000002.1"/>
</dbReference>
<comment type="caution">
    <text evidence="8">The sequence shown here is derived from an EMBL/GenBank/DDBJ whole genome shotgun (WGS) entry which is preliminary data.</text>
</comment>
<feature type="compositionally biased region" description="Basic and acidic residues" evidence="5">
    <location>
        <begin position="975"/>
        <end position="990"/>
    </location>
</feature>
<name>A0ABU0H5A2_9HYPH</name>
<keyword evidence="4" id="KW-0067">ATP-binding</keyword>
<evidence type="ECO:0000256" key="5">
    <source>
        <dbReference type="SAM" id="MobiDB-lite"/>
    </source>
</evidence>
<organism evidence="8 9">
    <name type="scientific">Kaistia dalseonensis</name>
    <dbReference type="NCBI Taxonomy" id="410840"/>
    <lineage>
        <taxon>Bacteria</taxon>
        <taxon>Pseudomonadati</taxon>
        <taxon>Pseudomonadota</taxon>
        <taxon>Alphaproteobacteria</taxon>
        <taxon>Hyphomicrobiales</taxon>
        <taxon>Kaistiaceae</taxon>
        <taxon>Kaistia</taxon>
    </lineage>
</organism>
<evidence type="ECO:0000259" key="6">
    <source>
        <dbReference type="PROSITE" id="PS51192"/>
    </source>
</evidence>
<dbReference type="EMBL" id="JAUSVO010000002">
    <property type="protein sequence ID" value="MDQ0437217.1"/>
    <property type="molecule type" value="Genomic_DNA"/>
</dbReference>
<evidence type="ECO:0000256" key="3">
    <source>
        <dbReference type="ARBA" id="ARBA00022806"/>
    </source>
</evidence>
<feature type="compositionally biased region" description="Basic and acidic residues" evidence="5">
    <location>
        <begin position="1031"/>
        <end position="1101"/>
    </location>
</feature>
<dbReference type="InterPro" id="IPR027417">
    <property type="entry name" value="P-loop_NTPase"/>
</dbReference>